<dbReference type="PANTHER" id="PTHR42085">
    <property type="entry name" value="F-BOX DOMAIN-CONTAINING PROTEIN"/>
    <property type="match status" value="1"/>
</dbReference>
<organism evidence="1 2">
    <name type="scientific">Apiospora saccharicola</name>
    <dbReference type="NCBI Taxonomy" id="335842"/>
    <lineage>
        <taxon>Eukaryota</taxon>
        <taxon>Fungi</taxon>
        <taxon>Dikarya</taxon>
        <taxon>Ascomycota</taxon>
        <taxon>Pezizomycotina</taxon>
        <taxon>Sordariomycetes</taxon>
        <taxon>Xylariomycetidae</taxon>
        <taxon>Amphisphaeriales</taxon>
        <taxon>Apiosporaceae</taxon>
        <taxon>Apiospora</taxon>
    </lineage>
</organism>
<dbReference type="PANTHER" id="PTHR42085:SF2">
    <property type="entry name" value="F-BOX DOMAIN-CONTAINING PROTEIN"/>
    <property type="match status" value="1"/>
</dbReference>
<accession>A0ABR1THM3</accession>
<keyword evidence="2" id="KW-1185">Reference proteome</keyword>
<dbReference type="InterPro" id="IPR038883">
    <property type="entry name" value="AN11006-like"/>
</dbReference>
<name>A0ABR1THM3_9PEZI</name>
<dbReference type="Proteomes" id="UP001446871">
    <property type="component" value="Unassembled WGS sequence"/>
</dbReference>
<evidence type="ECO:0000313" key="2">
    <source>
        <dbReference type="Proteomes" id="UP001446871"/>
    </source>
</evidence>
<gene>
    <name evidence="1" type="ORF">PG996_014184</name>
</gene>
<reference evidence="1 2" key="1">
    <citation type="submission" date="2023-01" db="EMBL/GenBank/DDBJ databases">
        <title>Analysis of 21 Apiospora genomes using comparative genomics revels a genus with tremendous synthesis potential of carbohydrate active enzymes and secondary metabolites.</title>
        <authorList>
            <person name="Sorensen T."/>
        </authorList>
    </citation>
    <scope>NUCLEOTIDE SEQUENCE [LARGE SCALE GENOMIC DNA]</scope>
    <source>
        <strain evidence="1 2">CBS 83171</strain>
    </source>
</reference>
<evidence type="ECO:0000313" key="1">
    <source>
        <dbReference type="EMBL" id="KAK8046120.1"/>
    </source>
</evidence>
<proteinExistence type="predicted"/>
<protein>
    <submittedName>
        <fullName evidence="1">Uncharacterized protein</fullName>
    </submittedName>
</protein>
<dbReference type="EMBL" id="JAQQWM010000009">
    <property type="protein sequence ID" value="KAK8046120.1"/>
    <property type="molecule type" value="Genomic_DNA"/>
</dbReference>
<sequence>MEGTSFFSLPREIRDQIYELCLVSTATFQPLERSQRGLAVHLLRASTAVHAEACAVLYGQNRFEFVDPVRPRVLDAFLARIGAAAAAHLRHVLIPFPRLASVSPGPGATTLNPNDVALAASLRRRCPRLRTLSTEYLSTFVMLGSEVARLEPPLRREVLALLDAHFRSVGPSLRHIIVRLHEEDVFHLGAGRTEEIESRGWAVCTDDDDDDVRPGDGRRVAQQFTTHTQ</sequence>
<comment type="caution">
    <text evidence="1">The sequence shown here is derived from an EMBL/GenBank/DDBJ whole genome shotgun (WGS) entry which is preliminary data.</text>
</comment>